<gene>
    <name evidence="2" type="ORF">SanaruYs_23600</name>
</gene>
<sequence length="373" mass="42781">MQAQPLQNINYNYLYDPEMGFSFSLDVINSSEDSVSIVYQLNLIDTTDTINNYLITWETYSSVSAKEAQAIYPVHQYVTDVYHINGVFRLPKSSNIIAAKVINTNLKIAWFYFKPLDLTKHQDGFLTSSAKVILDKVTPTGELVSITRPSNVDKSLIYFYDENFPAAIPPFAEEQMSVSAVLQIDSTIVLRGNSFTPFANGLYLIQADSLSKLGISIMASDDYPKFRKLENLVGPLTYITTKNEYDRLKNSIGDKKAFDRIIIGITGNTERAKVFMRNYYKRVELANRYFSSYKEGWKTDRGMIYITFGLPNAVYKFYDREVWEYNNAIAPKISFTFVQSSSVFDPDNFVLVRKKSYLDTWLQVVDLIRSARF</sequence>
<organism evidence="2 3">
    <name type="scientific">Chryseotalea sanaruensis</name>
    <dbReference type="NCBI Taxonomy" id="2482724"/>
    <lineage>
        <taxon>Bacteria</taxon>
        <taxon>Pseudomonadati</taxon>
        <taxon>Bacteroidota</taxon>
        <taxon>Cytophagia</taxon>
        <taxon>Cytophagales</taxon>
        <taxon>Chryseotaleaceae</taxon>
        <taxon>Chryseotalea</taxon>
    </lineage>
</organism>
<reference evidence="2 3" key="1">
    <citation type="submission" date="2018-11" db="EMBL/GenBank/DDBJ databases">
        <title>Chryseotalea sanarue gen. nov., sp., nov., a member of the family Cytophagaceae, isolated from a brackish lake in Hamamatsu Japan.</title>
        <authorList>
            <person name="Maejima Y."/>
            <person name="Iino T."/>
            <person name="Muraguchi Y."/>
            <person name="Fukuda K."/>
            <person name="Ohkuma M."/>
            <person name="Moriuchi R."/>
            <person name="Dohra H."/>
            <person name="Kimbara K."/>
            <person name="Shintani M."/>
        </authorList>
    </citation>
    <scope>NUCLEOTIDE SEQUENCE [LARGE SCALE GENOMIC DNA]</scope>
    <source>
        <strain evidence="2 3">Ys</strain>
    </source>
</reference>
<feature type="domain" description="GWxTD" evidence="1">
    <location>
        <begin position="201"/>
        <end position="369"/>
    </location>
</feature>
<protein>
    <recommendedName>
        <fullName evidence="1">GWxTD domain-containing protein</fullName>
    </recommendedName>
</protein>
<comment type="caution">
    <text evidence="2">The sequence shown here is derived from an EMBL/GenBank/DDBJ whole genome shotgun (WGS) entry which is preliminary data.</text>
</comment>
<keyword evidence="3" id="KW-1185">Reference proteome</keyword>
<accession>A0A401UB96</accession>
<proteinExistence type="predicted"/>
<dbReference type="Proteomes" id="UP000288227">
    <property type="component" value="Unassembled WGS sequence"/>
</dbReference>
<name>A0A401UB96_9BACT</name>
<dbReference type="NCBIfam" id="TIGR04514">
    <property type="entry name" value="GWxTD_dom"/>
    <property type="match status" value="1"/>
</dbReference>
<dbReference type="Pfam" id="PF20094">
    <property type="entry name" value="GWxTD_dom"/>
    <property type="match status" value="1"/>
</dbReference>
<evidence type="ECO:0000259" key="1">
    <source>
        <dbReference type="Pfam" id="PF20094"/>
    </source>
</evidence>
<evidence type="ECO:0000313" key="2">
    <source>
        <dbReference type="EMBL" id="GCC52124.1"/>
    </source>
</evidence>
<evidence type="ECO:0000313" key="3">
    <source>
        <dbReference type="Proteomes" id="UP000288227"/>
    </source>
</evidence>
<dbReference type="AlphaFoldDB" id="A0A401UB96"/>
<dbReference type="EMBL" id="BHXQ01000004">
    <property type="protein sequence ID" value="GCC52124.1"/>
    <property type="molecule type" value="Genomic_DNA"/>
</dbReference>
<dbReference type="InterPro" id="IPR030959">
    <property type="entry name" value="GWxTD_dom"/>
</dbReference>